<gene>
    <name evidence="2" type="ORF">SDC9_13429</name>
</gene>
<dbReference type="EMBL" id="VSSQ01000038">
    <property type="protein sequence ID" value="MPL67731.1"/>
    <property type="molecule type" value="Genomic_DNA"/>
</dbReference>
<evidence type="ECO:0000256" key="1">
    <source>
        <dbReference type="SAM" id="MobiDB-lite"/>
    </source>
</evidence>
<feature type="compositionally biased region" description="Basic and acidic residues" evidence="1">
    <location>
        <begin position="7"/>
        <end position="16"/>
    </location>
</feature>
<feature type="compositionally biased region" description="Gly residues" evidence="1">
    <location>
        <begin position="19"/>
        <end position="32"/>
    </location>
</feature>
<proteinExistence type="predicted"/>
<accession>A0A644TQ09</accession>
<protein>
    <submittedName>
        <fullName evidence="2">Uncharacterized protein</fullName>
    </submittedName>
</protein>
<name>A0A644TQ09_9ZZZZ</name>
<organism evidence="2">
    <name type="scientific">bioreactor metagenome</name>
    <dbReference type="NCBI Taxonomy" id="1076179"/>
    <lineage>
        <taxon>unclassified sequences</taxon>
        <taxon>metagenomes</taxon>
        <taxon>ecological metagenomes</taxon>
    </lineage>
</organism>
<reference evidence="2" key="1">
    <citation type="submission" date="2019-08" db="EMBL/GenBank/DDBJ databases">
        <authorList>
            <person name="Kucharzyk K."/>
            <person name="Murdoch R.W."/>
            <person name="Higgins S."/>
            <person name="Loffler F."/>
        </authorList>
    </citation>
    <scope>NUCLEOTIDE SEQUENCE</scope>
</reference>
<feature type="region of interest" description="Disordered" evidence="1">
    <location>
        <begin position="1"/>
        <end position="33"/>
    </location>
</feature>
<sequence>MKPAPVHHLDRFESSHSGKAGGGDNVGFGEGPQAGFDEHNLRLGSVEGFHDYLATRENSPCGFRIDARPMGGNLRLGIDGNEVFLQCVHLESAYLGKKIILPIQVGAGDFVEIGDDEPMNPRSYEGSGAVGTESAGSGNAYHSLREEFSHFLPIHDHKPSPCEAPGASRT</sequence>
<dbReference type="AlphaFoldDB" id="A0A644TQ09"/>
<comment type="caution">
    <text evidence="2">The sequence shown here is derived from an EMBL/GenBank/DDBJ whole genome shotgun (WGS) entry which is preliminary data.</text>
</comment>
<evidence type="ECO:0000313" key="2">
    <source>
        <dbReference type="EMBL" id="MPL67731.1"/>
    </source>
</evidence>